<dbReference type="Proteomes" id="UP000030408">
    <property type="component" value="Unassembled WGS sequence"/>
</dbReference>
<comment type="caution">
    <text evidence="4">The sequence shown here is derived from an EMBL/GenBank/DDBJ whole genome shotgun (WGS) entry which is preliminary data.</text>
</comment>
<dbReference type="PANTHER" id="PTHR33495">
    <property type="entry name" value="ANTI-SIGMA FACTOR ANTAGONIST TM_1081-RELATED-RELATED"/>
    <property type="match status" value="1"/>
</dbReference>
<evidence type="ECO:0000256" key="2">
    <source>
        <dbReference type="RuleBase" id="RU003749"/>
    </source>
</evidence>
<evidence type="ECO:0000313" key="4">
    <source>
        <dbReference type="EMBL" id="KGR74090.1"/>
    </source>
</evidence>
<evidence type="ECO:0000256" key="1">
    <source>
        <dbReference type="ARBA" id="ARBA00009013"/>
    </source>
</evidence>
<dbReference type="Pfam" id="PF01740">
    <property type="entry name" value="STAS"/>
    <property type="match status" value="1"/>
</dbReference>
<name>A0A0A3HS95_9BACL</name>
<dbReference type="RefSeq" id="WP_036203504.1">
    <property type="nucleotide sequence ID" value="NZ_AVCY01000001.1"/>
</dbReference>
<organism evidence="4 5">
    <name type="scientific">Ureibacillus sinduriensis BLB-1 = JCM 15800</name>
    <dbReference type="NCBI Taxonomy" id="1384057"/>
    <lineage>
        <taxon>Bacteria</taxon>
        <taxon>Bacillati</taxon>
        <taxon>Bacillota</taxon>
        <taxon>Bacilli</taxon>
        <taxon>Bacillales</taxon>
        <taxon>Caryophanaceae</taxon>
        <taxon>Ureibacillus</taxon>
    </lineage>
</organism>
<dbReference type="GO" id="GO:0043856">
    <property type="term" value="F:anti-sigma factor antagonist activity"/>
    <property type="evidence" value="ECO:0007669"/>
    <property type="project" value="InterPro"/>
</dbReference>
<dbReference type="EMBL" id="JPVO01000055">
    <property type="protein sequence ID" value="KGR74090.1"/>
    <property type="molecule type" value="Genomic_DNA"/>
</dbReference>
<gene>
    <name evidence="4" type="ORF">CD33_19040</name>
</gene>
<dbReference type="PANTHER" id="PTHR33495:SF2">
    <property type="entry name" value="ANTI-SIGMA FACTOR ANTAGONIST TM_1081-RELATED"/>
    <property type="match status" value="1"/>
</dbReference>
<dbReference type="eggNOG" id="COG1366">
    <property type="taxonomic scope" value="Bacteria"/>
</dbReference>
<dbReference type="PROSITE" id="PS50801">
    <property type="entry name" value="STAS"/>
    <property type="match status" value="1"/>
</dbReference>
<reference evidence="4 5" key="1">
    <citation type="submission" date="2014-02" db="EMBL/GenBank/DDBJ databases">
        <title>Draft genome sequence of Lysinibacillus sinduriensis JCM 15800.</title>
        <authorList>
            <person name="Zhang F."/>
            <person name="Wang G."/>
            <person name="Zhang L."/>
        </authorList>
    </citation>
    <scope>NUCLEOTIDE SEQUENCE [LARGE SCALE GENOMIC DNA]</scope>
    <source>
        <strain evidence="4 5">JCM 15800</strain>
    </source>
</reference>
<dbReference type="InterPro" id="IPR036513">
    <property type="entry name" value="STAS_dom_sf"/>
</dbReference>
<proteinExistence type="inferred from homology"/>
<evidence type="ECO:0000259" key="3">
    <source>
        <dbReference type="PROSITE" id="PS50801"/>
    </source>
</evidence>
<sequence>MNYEINMHLNDIAVIRLFGELDHHETEKIRTHISKTILQGNLTTIIWNLERLNFMDSSGIGLILGRMRELSAVDGQTLILNPSNTMKKIFQFSGLASFMMEGTEADAILHARGIVNG</sequence>
<protein>
    <recommendedName>
        <fullName evidence="2">Anti-sigma factor antagonist</fullName>
    </recommendedName>
</protein>
<feature type="domain" description="STAS" evidence="3">
    <location>
        <begin position="10"/>
        <end position="95"/>
    </location>
</feature>
<evidence type="ECO:0000313" key="5">
    <source>
        <dbReference type="Proteomes" id="UP000030408"/>
    </source>
</evidence>
<comment type="similarity">
    <text evidence="1 2">Belongs to the anti-sigma-factor antagonist family.</text>
</comment>
<dbReference type="NCBIfam" id="TIGR00377">
    <property type="entry name" value="ant_ant_sig"/>
    <property type="match status" value="1"/>
</dbReference>
<keyword evidence="5" id="KW-1185">Reference proteome</keyword>
<dbReference type="STRING" id="1384057.CD33_19040"/>
<dbReference type="SUPFAM" id="SSF52091">
    <property type="entry name" value="SpoIIaa-like"/>
    <property type="match status" value="1"/>
</dbReference>
<dbReference type="InterPro" id="IPR002645">
    <property type="entry name" value="STAS_dom"/>
</dbReference>
<dbReference type="AlphaFoldDB" id="A0A0A3HS95"/>
<dbReference type="OrthoDB" id="9796601at2"/>
<dbReference type="InterPro" id="IPR003658">
    <property type="entry name" value="Anti-sigma_ant"/>
</dbReference>
<dbReference type="Gene3D" id="3.30.750.24">
    <property type="entry name" value="STAS domain"/>
    <property type="match status" value="1"/>
</dbReference>
<accession>A0A0A3HS95</accession>